<sequence>MAPQRVITYSKTFGKHRNVSVTEQNTHTACPVAVWLLKPRIKTCGNVLNSPVLPDVNMVSKVKKNEAKKLMHCECIIVPVCFTYSMFQGITPAVSGTKRTKGSEREWSATRDSKRSRSNRKGAPLTRQIQCDFAYHIPTEVGVGIQRSELQVFRLFDTVVELSEFLTTGNNDTLASYGCEAWTTRTTDFSRIIAADMKFMRRTAGVTKWDHKTNDDILKELTTEPIL</sequence>
<organism evidence="2 3">
    <name type="scientific">Periplaneta americana</name>
    <name type="common">American cockroach</name>
    <name type="synonym">Blatta americana</name>
    <dbReference type="NCBI Taxonomy" id="6978"/>
    <lineage>
        <taxon>Eukaryota</taxon>
        <taxon>Metazoa</taxon>
        <taxon>Ecdysozoa</taxon>
        <taxon>Arthropoda</taxon>
        <taxon>Hexapoda</taxon>
        <taxon>Insecta</taxon>
        <taxon>Pterygota</taxon>
        <taxon>Neoptera</taxon>
        <taxon>Polyneoptera</taxon>
        <taxon>Dictyoptera</taxon>
        <taxon>Blattodea</taxon>
        <taxon>Blattoidea</taxon>
        <taxon>Blattidae</taxon>
        <taxon>Blattinae</taxon>
        <taxon>Periplaneta</taxon>
    </lineage>
</organism>
<feature type="region of interest" description="Disordered" evidence="1">
    <location>
        <begin position="95"/>
        <end position="124"/>
    </location>
</feature>
<gene>
    <name evidence="2" type="ORF">ANN_21483</name>
</gene>
<dbReference type="EMBL" id="JAJSOF020000029">
    <property type="protein sequence ID" value="KAJ4432844.1"/>
    <property type="molecule type" value="Genomic_DNA"/>
</dbReference>
<accession>A0ABQ8SG62</accession>
<proteinExistence type="predicted"/>
<evidence type="ECO:0000256" key="1">
    <source>
        <dbReference type="SAM" id="MobiDB-lite"/>
    </source>
</evidence>
<evidence type="ECO:0000313" key="3">
    <source>
        <dbReference type="Proteomes" id="UP001148838"/>
    </source>
</evidence>
<name>A0ABQ8SG62_PERAM</name>
<feature type="compositionally biased region" description="Basic and acidic residues" evidence="1">
    <location>
        <begin position="101"/>
        <end position="115"/>
    </location>
</feature>
<dbReference type="Proteomes" id="UP001148838">
    <property type="component" value="Unassembled WGS sequence"/>
</dbReference>
<keyword evidence="3" id="KW-1185">Reference proteome</keyword>
<comment type="caution">
    <text evidence="2">The sequence shown here is derived from an EMBL/GenBank/DDBJ whole genome shotgun (WGS) entry which is preliminary data.</text>
</comment>
<reference evidence="2 3" key="1">
    <citation type="journal article" date="2022" name="Allergy">
        <title>Genome assembly and annotation of Periplaneta americana reveal a comprehensive cockroach allergen profile.</title>
        <authorList>
            <person name="Wang L."/>
            <person name="Xiong Q."/>
            <person name="Saelim N."/>
            <person name="Wang L."/>
            <person name="Nong W."/>
            <person name="Wan A.T."/>
            <person name="Shi M."/>
            <person name="Liu X."/>
            <person name="Cao Q."/>
            <person name="Hui J.H.L."/>
            <person name="Sookrung N."/>
            <person name="Leung T.F."/>
            <person name="Tungtrongchitr A."/>
            <person name="Tsui S.K.W."/>
        </authorList>
    </citation>
    <scope>NUCLEOTIDE SEQUENCE [LARGE SCALE GENOMIC DNA]</scope>
    <source>
        <strain evidence="2">PWHHKU_190912</strain>
    </source>
</reference>
<protein>
    <submittedName>
        <fullName evidence="2">Uncharacterized protein</fullName>
    </submittedName>
</protein>
<evidence type="ECO:0000313" key="2">
    <source>
        <dbReference type="EMBL" id="KAJ4432844.1"/>
    </source>
</evidence>